<evidence type="ECO:0000313" key="2">
    <source>
        <dbReference type="EMBL" id="GFH71041.1"/>
    </source>
</evidence>
<accession>A0ABQ1CKT3</accession>
<protein>
    <submittedName>
        <fullName evidence="2">Uncharacterized protein</fullName>
    </submittedName>
</protein>
<gene>
    <name evidence="2" type="ORF">Sdia_18090</name>
</gene>
<feature type="compositionally biased region" description="Basic and acidic residues" evidence="1">
    <location>
        <begin position="60"/>
        <end position="69"/>
    </location>
</feature>
<comment type="caution">
    <text evidence="2">The sequence shown here is derived from an EMBL/GenBank/DDBJ whole genome shotgun (WGS) entry which is preliminary data.</text>
</comment>
<feature type="compositionally biased region" description="Acidic residues" evidence="1">
    <location>
        <begin position="70"/>
        <end position="79"/>
    </location>
</feature>
<reference evidence="2 3" key="1">
    <citation type="submission" date="2020-02" db="EMBL/GenBank/DDBJ databases">
        <title>Whole genome shotgun sequence of Streptomyces diastaticus subsp. diastaticus NBRC 13412.</title>
        <authorList>
            <person name="Ichikawa N."/>
            <person name="Komaki H."/>
            <person name="Tamura T."/>
        </authorList>
    </citation>
    <scope>NUCLEOTIDE SEQUENCE [LARGE SCALE GENOMIC DNA]</scope>
    <source>
        <strain evidence="2 3">NBRC 13412</strain>
    </source>
</reference>
<feature type="region of interest" description="Disordered" evidence="1">
    <location>
        <begin position="30"/>
        <end position="79"/>
    </location>
</feature>
<dbReference type="Proteomes" id="UP000472710">
    <property type="component" value="Unassembled WGS sequence"/>
</dbReference>
<name>A0ABQ1CKT3_STRDI</name>
<keyword evidence="3" id="KW-1185">Reference proteome</keyword>
<feature type="compositionally biased region" description="Low complexity" evidence="1">
    <location>
        <begin position="44"/>
        <end position="59"/>
    </location>
</feature>
<dbReference type="EMBL" id="BLLN01000003">
    <property type="protein sequence ID" value="GFH71041.1"/>
    <property type="molecule type" value="Genomic_DNA"/>
</dbReference>
<evidence type="ECO:0000256" key="1">
    <source>
        <dbReference type="SAM" id="MobiDB-lite"/>
    </source>
</evidence>
<evidence type="ECO:0000313" key="3">
    <source>
        <dbReference type="Proteomes" id="UP000472710"/>
    </source>
</evidence>
<sequence>MGVDAGGDADVGVSEEFLDDDEVDALFEEQGGGRVPEVVEADASESGPVEEVAEAAGEVGRVERPAGRDGEDEAAVLPG</sequence>
<organism evidence="2 3">
    <name type="scientific">Streptomyces diastaticus subsp. diastaticus</name>
    <dbReference type="NCBI Taxonomy" id="68040"/>
    <lineage>
        <taxon>Bacteria</taxon>
        <taxon>Bacillati</taxon>
        <taxon>Actinomycetota</taxon>
        <taxon>Actinomycetes</taxon>
        <taxon>Kitasatosporales</taxon>
        <taxon>Streptomycetaceae</taxon>
        <taxon>Streptomyces</taxon>
        <taxon>Streptomyces diastaticus group</taxon>
    </lineage>
</organism>
<proteinExistence type="predicted"/>